<gene>
    <name evidence="8" type="ORF">G3I50_18340</name>
</gene>
<dbReference type="PANTHER" id="PTHR48075">
    <property type="entry name" value="3-HYDROXYACYL-COA DEHYDROGENASE FAMILY PROTEIN"/>
    <property type="match status" value="1"/>
</dbReference>
<proteinExistence type="inferred from homology"/>
<comment type="pathway">
    <text evidence="1">Lipid metabolism; butanoate metabolism.</text>
</comment>
<comment type="caution">
    <text evidence="8">The sequence shown here is derived from an EMBL/GenBank/DDBJ whole genome shotgun (WGS) entry which is preliminary data.</text>
</comment>
<dbReference type="SUPFAM" id="SSF48179">
    <property type="entry name" value="6-phosphogluconate dehydrogenase C-terminal domain-like"/>
    <property type="match status" value="1"/>
</dbReference>
<dbReference type="GO" id="GO:0070403">
    <property type="term" value="F:NAD+ binding"/>
    <property type="evidence" value="ECO:0007669"/>
    <property type="project" value="InterPro"/>
</dbReference>
<dbReference type="Gene3D" id="3.40.50.720">
    <property type="entry name" value="NAD(P)-binding Rossmann-like Domain"/>
    <property type="match status" value="1"/>
</dbReference>
<dbReference type="InterPro" id="IPR006108">
    <property type="entry name" value="3HC_DH_C"/>
</dbReference>
<dbReference type="NCBIfam" id="NF005875">
    <property type="entry name" value="PRK07819.1"/>
    <property type="match status" value="1"/>
</dbReference>
<dbReference type="AlphaFoldDB" id="A0A7K3RZT8"/>
<accession>A0A7K3RZT8</accession>
<feature type="binding site" evidence="5">
    <location>
        <position position="62"/>
    </location>
    <ligand>
        <name>CoA</name>
        <dbReference type="ChEBI" id="CHEBI:57287"/>
    </ligand>
</feature>
<evidence type="ECO:0000313" key="9">
    <source>
        <dbReference type="Proteomes" id="UP000469670"/>
    </source>
</evidence>
<protein>
    <submittedName>
        <fullName evidence="8">3-hydroxybutyryl-CoA dehydrogenase</fullName>
    </submittedName>
</protein>
<dbReference type="GO" id="GO:0006635">
    <property type="term" value="P:fatty acid beta-oxidation"/>
    <property type="evidence" value="ECO:0007669"/>
    <property type="project" value="TreeGrafter"/>
</dbReference>
<organism evidence="8 9">
    <name type="scientific">Streptomyces parvus</name>
    <dbReference type="NCBI Taxonomy" id="66428"/>
    <lineage>
        <taxon>Bacteria</taxon>
        <taxon>Bacillati</taxon>
        <taxon>Actinomycetota</taxon>
        <taxon>Actinomycetes</taxon>
        <taxon>Kitasatosporales</taxon>
        <taxon>Streptomycetaceae</taxon>
        <taxon>Streptomyces</taxon>
    </lineage>
</organism>
<evidence type="ECO:0000256" key="4">
    <source>
        <dbReference type="PIRSR" id="PIRSR000105-1"/>
    </source>
</evidence>
<feature type="binding site" evidence="5">
    <location>
        <position position="133"/>
    </location>
    <ligand>
        <name>CoA</name>
        <dbReference type="ChEBI" id="CHEBI:57287"/>
    </ligand>
</feature>
<dbReference type="InterPro" id="IPR022694">
    <property type="entry name" value="3-OHacyl-CoA_DH"/>
</dbReference>
<evidence type="ECO:0000256" key="2">
    <source>
        <dbReference type="ARBA" id="ARBA00009463"/>
    </source>
</evidence>
<evidence type="ECO:0000256" key="1">
    <source>
        <dbReference type="ARBA" id="ARBA00005086"/>
    </source>
</evidence>
<dbReference type="SUPFAM" id="SSF51735">
    <property type="entry name" value="NAD(P)-binding Rossmann-fold domains"/>
    <property type="match status" value="1"/>
</dbReference>
<dbReference type="Proteomes" id="UP000469670">
    <property type="component" value="Unassembled WGS sequence"/>
</dbReference>
<feature type="domain" description="3-hydroxyacyl-CoA dehydrogenase C-terminal" evidence="6">
    <location>
        <begin position="201"/>
        <end position="297"/>
    </location>
</feature>
<name>A0A7K3RZT8_9ACTN</name>
<evidence type="ECO:0000259" key="6">
    <source>
        <dbReference type="Pfam" id="PF00725"/>
    </source>
</evidence>
<feature type="site" description="Important for catalytic activity" evidence="4">
    <location>
        <position position="154"/>
    </location>
</feature>
<dbReference type="InterPro" id="IPR036291">
    <property type="entry name" value="NAD(P)-bd_dom_sf"/>
</dbReference>
<evidence type="ECO:0000259" key="7">
    <source>
        <dbReference type="Pfam" id="PF02737"/>
    </source>
</evidence>
<dbReference type="InterPro" id="IPR008927">
    <property type="entry name" value="6-PGluconate_DH-like_C_sf"/>
</dbReference>
<keyword evidence="3" id="KW-0560">Oxidoreductase</keyword>
<dbReference type="InterPro" id="IPR013328">
    <property type="entry name" value="6PGD_dom2"/>
</dbReference>
<dbReference type="Pfam" id="PF00725">
    <property type="entry name" value="3HCDH"/>
    <property type="match status" value="1"/>
</dbReference>
<feature type="binding site" evidence="5">
    <location>
        <position position="69"/>
    </location>
    <ligand>
        <name>CoA</name>
        <dbReference type="ChEBI" id="CHEBI:57287"/>
    </ligand>
</feature>
<dbReference type="PROSITE" id="PS51257">
    <property type="entry name" value="PROKAR_LIPOPROTEIN"/>
    <property type="match status" value="1"/>
</dbReference>
<dbReference type="GO" id="GO:0008691">
    <property type="term" value="F:3-hydroxybutyryl-CoA dehydrogenase activity"/>
    <property type="evidence" value="ECO:0007669"/>
    <property type="project" value="TreeGrafter"/>
</dbReference>
<feature type="domain" description="3-hydroxyacyl-CoA dehydrogenase NAD binding" evidence="7">
    <location>
        <begin position="19"/>
        <end position="196"/>
    </location>
</feature>
<evidence type="ECO:0000256" key="5">
    <source>
        <dbReference type="PIRSR" id="PIRSR000105-3"/>
    </source>
</evidence>
<dbReference type="PANTHER" id="PTHR48075:SF9">
    <property type="entry name" value="3-HYDROXYBUTYRYL-COA DEHYDROGENASE"/>
    <property type="match status" value="1"/>
</dbReference>
<dbReference type="InterPro" id="IPR006176">
    <property type="entry name" value="3-OHacyl-CoA_DH_NAD-bd"/>
</dbReference>
<sequence>MADDRAGGAVNGANGANGVGVVGCGLMGSGIAEICARKGLDVVVAVSSARSEERGRRRVERSLERAVAKGGIAPAERDEALGRISYTTDLGGLTGGQLVIEAITEDESAKLDLFSRLDKAVENPDAVFTTNTSSLPVMKLARVMSRPEQVVGTHFFSPVPAMPLVEVTRSLLTSAESAERVETFLTETLGKDVVRSPDRAGFVVNALLVPYLLSAMRMAESGFASPEDIDRGMTQGCGHPVGPLRLSDLIGLDTLEAVAGGLYAEFKEPLFAAPPLLSRMVEGGLLGKKSGRGFHRYD</sequence>
<evidence type="ECO:0000256" key="3">
    <source>
        <dbReference type="ARBA" id="ARBA00023002"/>
    </source>
</evidence>
<reference evidence="8 9" key="1">
    <citation type="submission" date="2020-01" db="EMBL/GenBank/DDBJ databases">
        <title>Insect and environment-associated Actinomycetes.</title>
        <authorList>
            <person name="Currrie C."/>
            <person name="Chevrette M."/>
            <person name="Carlson C."/>
            <person name="Stubbendieck R."/>
            <person name="Wendt-Pienkowski E."/>
        </authorList>
    </citation>
    <scope>NUCLEOTIDE SEQUENCE [LARGE SCALE GENOMIC DNA]</scope>
    <source>
        <strain evidence="8 9">SID7590</strain>
    </source>
</reference>
<evidence type="ECO:0000313" key="8">
    <source>
        <dbReference type="EMBL" id="NEC20192.1"/>
    </source>
</evidence>
<dbReference type="FunFam" id="3.40.50.720:FF:000009">
    <property type="entry name" value="Fatty oxidation complex, alpha subunit"/>
    <property type="match status" value="1"/>
</dbReference>
<dbReference type="Pfam" id="PF02737">
    <property type="entry name" value="3HCDH_N"/>
    <property type="match status" value="1"/>
</dbReference>
<dbReference type="PIRSF" id="PIRSF000105">
    <property type="entry name" value="HCDH"/>
    <property type="match status" value="1"/>
</dbReference>
<comment type="similarity">
    <text evidence="2">Belongs to the 3-hydroxyacyl-CoA dehydrogenase family.</text>
</comment>
<dbReference type="Gene3D" id="1.10.1040.10">
    <property type="entry name" value="N-(1-d-carboxylethyl)-l-norvaline Dehydrogenase, domain 2"/>
    <property type="match status" value="1"/>
</dbReference>
<dbReference type="EMBL" id="JAAGMP010000815">
    <property type="protein sequence ID" value="NEC20192.1"/>
    <property type="molecule type" value="Genomic_DNA"/>
</dbReference>